<keyword evidence="1" id="KW-0812">Transmembrane</keyword>
<proteinExistence type="predicted"/>
<keyword evidence="1" id="KW-1133">Transmembrane helix</keyword>
<accession>A0A3G1A890</accession>
<organism evidence="2 3">
    <name type="scientific">Thermofilum adornatum 1505</name>
    <dbReference type="NCBI Taxonomy" id="697581"/>
    <lineage>
        <taxon>Archaea</taxon>
        <taxon>Thermoproteota</taxon>
        <taxon>Thermoprotei</taxon>
        <taxon>Thermofilales</taxon>
        <taxon>Thermofilaceae</taxon>
        <taxon>Thermofilum</taxon>
    </lineage>
</organism>
<protein>
    <submittedName>
        <fullName evidence="2">Uncharacterized protein</fullName>
    </submittedName>
</protein>
<evidence type="ECO:0000313" key="3">
    <source>
        <dbReference type="Proteomes" id="UP000266720"/>
    </source>
</evidence>
<evidence type="ECO:0000256" key="1">
    <source>
        <dbReference type="SAM" id="Phobius"/>
    </source>
</evidence>
<sequence>MVNKLSRGKILAVLFCLSLIVLSLIILHYISPSREAVQSPESTNTTTRSSNMGNTDDADKYISLIEMTLNECRIDFQKRLPELSVILEYRFAIAIIVESPFGDVLVPANSSKLLVHVEKTNGSTFLVEFTLKFDEAVLLENHSMVLLPQSISTRKAVLQYVPGKGYYLPNGKYLGNFFPMFEVENLQASFIYAKKGEWPTLDNDLKTLRLEKVDTVIADLKNKIIVSQLGNTSTILSPANETLGPRIVAYLENISKTSLPVRRLTSCPSIYAVEHYQSSEAPVMLLTINLPTGIPTFLYSTGCPRIIPSTKVTWNNQEQDYYLHSPLACLLGIRSLDIAVELENIYP</sequence>
<feature type="transmembrane region" description="Helical" evidence="1">
    <location>
        <begin position="12"/>
        <end position="30"/>
    </location>
</feature>
<keyword evidence="1" id="KW-0472">Membrane</keyword>
<gene>
    <name evidence="2" type="ORF">TCARB_0497</name>
</gene>
<dbReference type="AlphaFoldDB" id="A0A3G1A890"/>
<dbReference type="STRING" id="697581.TCARB_0497"/>
<name>A0A3G1A890_9CREN</name>
<reference evidence="3" key="1">
    <citation type="book" date="2010" name="EXTREMOPHILES" publisher="0:0-0">
        <title>Complete genome sequences of ten hyperthermophilic archaea reveal their metabolic capabilities and possible ecological roles.</title>
        <editorList>
            <person name="?"/>
        </editorList>
        <authorList>
            <person name="Ravin N.V."/>
            <person name="Mardanov A.V."/>
            <person name="Bonch-Osmolovskaya E.A."/>
            <person name="Skryabin K.G."/>
        </authorList>
    </citation>
    <scope>NUCLEOTIDE SEQUENCE [LARGE SCALE GENOMIC DNA]</scope>
    <source>
        <strain evidence="3">1505</strain>
    </source>
</reference>
<dbReference type="KEGG" id="tcb:TCARB_0497"/>
<evidence type="ECO:0000313" key="2">
    <source>
        <dbReference type="EMBL" id="AJB41561.1"/>
    </source>
</evidence>
<dbReference type="Proteomes" id="UP000266720">
    <property type="component" value="Chromosome"/>
</dbReference>
<dbReference type="EMBL" id="CP007493">
    <property type="protein sequence ID" value="AJB41561.1"/>
    <property type="molecule type" value="Genomic_DNA"/>
</dbReference>